<feature type="domain" description="Solute-binding protein family 5" evidence="4">
    <location>
        <begin position="80"/>
        <end position="435"/>
    </location>
</feature>
<dbReference type="Pfam" id="PF00496">
    <property type="entry name" value="SBP_bac_5"/>
    <property type="match status" value="1"/>
</dbReference>
<evidence type="ECO:0000313" key="6">
    <source>
        <dbReference type="Proteomes" id="UP001527052"/>
    </source>
</evidence>
<dbReference type="PANTHER" id="PTHR30290:SF9">
    <property type="entry name" value="OLIGOPEPTIDE-BINDING PROTEIN APPA"/>
    <property type="match status" value="1"/>
</dbReference>
<sequence>MKKFLVGLLGTALILGLMGCNKLSSEGAEQQKSAEATSHANELIYASESEFASLNPILEETNLDALLFRGLMRFDEHNNPVNDIAENVQISDDLLTYTITIKNDVKFHDGQVLTVDDIIFTIDSILDDQNASFLKSDFIHVKAMEKVNDSTMKIILDEPFTPMLDKLTVPILPKHAFEGQSMRTTTFNQEPIGAGPYMFAKWDHGTSLTLTAFPAFFGTKASIEKVIFKFIPDSNVRALQLKSGEVDIALLDPNQVDELSKVEHLKMYEVESADYRGILFNMKFNLWQDVNVRKAMSFAVDRAGIVKGILHGFGTEAYSPLQKHAYVNDSIEHYEYDLDKAKQLLEQSGWKLKDDGFRYKDGKKLGFTITAPATDTVRVNMANYVAEGYKVIGADVEVAALDWSNIVIEDTEAFMVGWGSPYDADHHTYSLFHSSESSLTSAGYNYGSYANAKVDTLLGEGRSTVDPNKRKEVYMALQKELAEDPPFAYFAYVDAVYGINKNISGVKERILGHHGAGFLWNVEEWKWNDR</sequence>
<dbReference type="EMBL" id="JAMDLZ010000054">
    <property type="protein sequence ID" value="MCY9549736.1"/>
    <property type="molecule type" value="Genomic_DNA"/>
</dbReference>
<evidence type="ECO:0000313" key="5">
    <source>
        <dbReference type="EMBL" id="MCY9549736.1"/>
    </source>
</evidence>
<dbReference type="InterPro" id="IPR030678">
    <property type="entry name" value="Peptide/Ni-bd"/>
</dbReference>
<dbReference type="PIRSF" id="PIRSF002741">
    <property type="entry name" value="MppA"/>
    <property type="match status" value="1"/>
</dbReference>
<dbReference type="Gene3D" id="3.90.76.10">
    <property type="entry name" value="Dipeptide-binding Protein, Domain 1"/>
    <property type="match status" value="1"/>
</dbReference>
<proteinExistence type="inferred from homology"/>
<evidence type="ECO:0000256" key="2">
    <source>
        <dbReference type="ARBA" id="ARBA00022448"/>
    </source>
</evidence>
<dbReference type="Proteomes" id="UP001527052">
    <property type="component" value="Unassembled WGS sequence"/>
</dbReference>
<evidence type="ECO:0000259" key="4">
    <source>
        <dbReference type="Pfam" id="PF00496"/>
    </source>
</evidence>
<name>A0ABT4EZM0_9BACI</name>
<evidence type="ECO:0000256" key="3">
    <source>
        <dbReference type="ARBA" id="ARBA00022729"/>
    </source>
</evidence>
<comment type="caution">
    <text evidence="5">The sequence shown here is derived from an EMBL/GenBank/DDBJ whole genome shotgun (WGS) entry which is preliminary data.</text>
</comment>
<dbReference type="Gene3D" id="3.40.190.10">
    <property type="entry name" value="Periplasmic binding protein-like II"/>
    <property type="match status" value="1"/>
</dbReference>
<dbReference type="InterPro" id="IPR000914">
    <property type="entry name" value="SBP_5_dom"/>
</dbReference>
<organism evidence="5 6">
    <name type="scientific">Lysinibacillus xylanilyticus</name>
    <dbReference type="NCBI Taxonomy" id="582475"/>
    <lineage>
        <taxon>Bacteria</taxon>
        <taxon>Bacillati</taxon>
        <taxon>Bacillota</taxon>
        <taxon>Bacilli</taxon>
        <taxon>Bacillales</taxon>
        <taxon>Bacillaceae</taxon>
        <taxon>Lysinibacillus</taxon>
    </lineage>
</organism>
<accession>A0ABT4EZM0</accession>
<protein>
    <submittedName>
        <fullName evidence="5">ABC transporter substrate-binding protein</fullName>
    </submittedName>
</protein>
<gene>
    <name evidence="5" type="ORF">M5W82_22945</name>
</gene>
<keyword evidence="3" id="KW-0732">Signal</keyword>
<reference evidence="5 6" key="1">
    <citation type="submission" date="2022-05" db="EMBL/GenBank/DDBJ databases">
        <title>Genome Sequencing of Bee-Associated Microbes.</title>
        <authorList>
            <person name="Dunlap C."/>
        </authorList>
    </citation>
    <scope>NUCLEOTIDE SEQUENCE [LARGE SCALE GENOMIC DNA]</scope>
    <source>
        <strain evidence="5 6">NRRL BD-083</strain>
    </source>
</reference>
<dbReference type="PANTHER" id="PTHR30290">
    <property type="entry name" value="PERIPLASMIC BINDING COMPONENT OF ABC TRANSPORTER"/>
    <property type="match status" value="1"/>
</dbReference>
<dbReference type="SUPFAM" id="SSF53850">
    <property type="entry name" value="Periplasmic binding protein-like II"/>
    <property type="match status" value="1"/>
</dbReference>
<dbReference type="InterPro" id="IPR039424">
    <property type="entry name" value="SBP_5"/>
</dbReference>
<comment type="similarity">
    <text evidence="1">Belongs to the bacterial solute-binding protein 5 family.</text>
</comment>
<dbReference type="PROSITE" id="PS51257">
    <property type="entry name" value="PROKAR_LIPOPROTEIN"/>
    <property type="match status" value="1"/>
</dbReference>
<evidence type="ECO:0000256" key="1">
    <source>
        <dbReference type="ARBA" id="ARBA00005695"/>
    </source>
</evidence>
<dbReference type="CDD" id="cd08518">
    <property type="entry name" value="PBP2_NikA_DppA_OppA_like_19"/>
    <property type="match status" value="1"/>
</dbReference>
<dbReference type="Gene3D" id="3.10.105.10">
    <property type="entry name" value="Dipeptide-binding Protein, Domain 3"/>
    <property type="match status" value="1"/>
</dbReference>
<dbReference type="RefSeq" id="WP_268639637.1">
    <property type="nucleotide sequence ID" value="NZ_JAMDLZ010000054.1"/>
</dbReference>
<keyword evidence="2" id="KW-0813">Transport</keyword>
<keyword evidence="6" id="KW-1185">Reference proteome</keyword>